<evidence type="ECO:0000313" key="3">
    <source>
        <dbReference type="Proteomes" id="UP000798808"/>
    </source>
</evidence>
<comment type="caution">
    <text evidence="2">The sequence shown here is derived from an EMBL/GenBank/DDBJ whole genome shotgun (WGS) entry which is preliminary data.</text>
</comment>
<gene>
    <name evidence="2" type="ORF">E1163_27385</name>
</gene>
<feature type="signal peptide" evidence="1">
    <location>
        <begin position="1"/>
        <end position="18"/>
    </location>
</feature>
<reference evidence="2 3" key="1">
    <citation type="submission" date="2019-02" db="EMBL/GenBank/DDBJ databases">
        <authorList>
            <person name="Goldberg S.R."/>
            <person name="Haltli B.A."/>
            <person name="Correa H."/>
            <person name="Russell K.G."/>
        </authorList>
    </citation>
    <scope>NUCLEOTIDE SEQUENCE [LARGE SCALE GENOMIC DNA]</scope>
    <source>
        <strain evidence="2 3">JCM 16186</strain>
    </source>
</reference>
<dbReference type="Proteomes" id="UP000798808">
    <property type="component" value="Unassembled WGS sequence"/>
</dbReference>
<accession>A0ABW9RZK2</accession>
<name>A0ABW9RZK2_9BACT</name>
<evidence type="ECO:0000313" key="2">
    <source>
        <dbReference type="EMBL" id="MTI28713.1"/>
    </source>
</evidence>
<sequence>MIKKAVLMVLLYHFTAITITSCTCPDDVLPFYDFKTVKLSYPLGTEVYDSSFFVIEIAMDSIDFLASETKFNGLGGLISSAQATSCPDDGEDGRKYEIVNVEIVSNQDWDEVHLAGSSLKDLAYYGNWDSQAQKYTYEEPFSEKLKHKFWTNVFVHFNSHMILKFPRPSKSPDQILTIKFTKANGEVVKVDSEEIRWL</sequence>
<protein>
    <recommendedName>
        <fullName evidence="4">DUF5017 domain-containing protein</fullName>
    </recommendedName>
</protein>
<dbReference type="EMBL" id="SMLW01000671">
    <property type="protein sequence ID" value="MTI28713.1"/>
    <property type="molecule type" value="Genomic_DNA"/>
</dbReference>
<dbReference type="PROSITE" id="PS51257">
    <property type="entry name" value="PROKAR_LIPOPROTEIN"/>
    <property type="match status" value="1"/>
</dbReference>
<evidence type="ECO:0008006" key="4">
    <source>
        <dbReference type="Google" id="ProtNLM"/>
    </source>
</evidence>
<organism evidence="2 3">
    <name type="scientific">Fulvivirga kasyanovii</name>
    <dbReference type="NCBI Taxonomy" id="396812"/>
    <lineage>
        <taxon>Bacteria</taxon>
        <taxon>Pseudomonadati</taxon>
        <taxon>Bacteroidota</taxon>
        <taxon>Cytophagia</taxon>
        <taxon>Cytophagales</taxon>
        <taxon>Fulvivirgaceae</taxon>
        <taxon>Fulvivirga</taxon>
    </lineage>
</organism>
<feature type="chain" id="PRO_5046363782" description="DUF5017 domain-containing protein" evidence="1">
    <location>
        <begin position="19"/>
        <end position="198"/>
    </location>
</feature>
<proteinExistence type="predicted"/>
<keyword evidence="1" id="KW-0732">Signal</keyword>
<dbReference type="RefSeq" id="WP_155176506.1">
    <property type="nucleotide sequence ID" value="NZ_BAAAFL010000049.1"/>
</dbReference>
<keyword evidence="3" id="KW-1185">Reference proteome</keyword>
<evidence type="ECO:0000256" key="1">
    <source>
        <dbReference type="SAM" id="SignalP"/>
    </source>
</evidence>